<dbReference type="InterPro" id="IPR037167">
    <property type="entry name" value="Peptidase_S11_C_sf"/>
</dbReference>
<dbReference type="EC" id="3.4.16.4" evidence="4"/>
<dbReference type="InterPro" id="IPR012907">
    <property type="entry name" value="Peptidase_S11_C"/>
</dbReference>
<protein>
    <recommendedName>
        <fullName evidence="4">serine-type D-Ala-D-Ala carboxypeptidase</fullName>
        <ecNumber evidence="4">3.4.16.4</ecNumber>
    </recommendedName>
</protein>
<dbReference type="Proteomes" id="UP000292110">
    <property type="component" value="Unassembled WGS sequence"/>
</dbReference>
<dbReference type="GO" id="GO:0009002">
    <property type="term" value="F:serine-type D-Ala-D-Ala carboxypeptidase activity"/>
    <property type="evidence" value="ECO:0007669"/>
    <property type="project" value="UniProtKB-EC"/>
</dbReference>
<feature type="active site" evidence="13">
    <location>
        <position position="121"/>
    </location>
</feature>
<name>A0A4Q6XDA8_9GAMM</name>
<evidence type="ECO:0000256" key="7">
    <source>
        <dbReference type="ARBA" id="ARBA00022729"/>
    </source>
</evidence>
<keyword evidence="7 16" id="KW-0732">Signal</keyword>
<dbReference type="InterPro" id="IPR018044">
    <property type="entry name" value="Peptidase_S11"/>
</dbReference>
<feature type="domain" description="Peptidase S11 D-Ala-D-Ala carboxypeptidase A C-terminal" evidence="17">
    <location>
        <begin position="273"/>
        <end position="363"/>
    </location>
</feature>
<evidence type="ECO:0000256" key="1">
    <source>
        <dbReference type="ARBA" id="ARBA00003217"/>
    </source>
</evidence>
<evidence type="ECO:0000256" key="4">
    <source>
        <dbReference type="ARBA" id="ARBA00012448"/>
    </source>
</evidence>
<keyword evidence="19" id="KW-1185">Reference proteome</keyword>
<dbReference type="InterPro" id="IPR012338">
    <property type="entry name" value="Beta-lactam/transpept-like"/>
</dbReference>
<dbReference type="GO" id="GO:0008360">
    <property type="term" value="P:regulation of cell shape"/>
    <property type="evidence" value="ECO:0007669"/>
    <property type="project" value="UniProtKB-KW"/>
</dbReference>
<evidence type="ECO:0000259" key="17">
    <source>
        <dbReference type="SMART" id="SM00936"/>
    </source>
</evidence>
<dbReference type="PRINTS" id="PR00725">
    <property type="entry name" value="DADACBPTASE1"/>
</dbReference>
<dbReference type="PANTHER" id="PTHR21581">
    <property type="entry name" value="D-ALANYL-D-ALANINE CARBOXYPEPTIDASE"/>
    <property type="match status" value="1"/>
</dbReference>
<comment type="similarity">
    <text evidence="3 15">Belongs to the peptidase S11 family.</text>
</comment>
<keyword evidence="9" id="KW-0133">Cell shape</keyword>
<dbReference type="GO" id="GO:0006508">
    <property type="term" value="P:proteolysis"/>
    <property type="evidence" value="ECO:0007669"/>
    <property type="project" value="UniProtKB-KW"/>
</dbReference>
<dbReference type="Gene3D" id="3.40.710.10">
    <property type="entry name" value="DD-peptidase/beta-lactamase superfamily"/>
    <property type="match status" value="1"/>
</dbReference>
<feature type="signal peptide" evidence="16">
    <location>
        <begin position="1"/>
        <end position="19"/>
    </location>
</feature>
<comment type="function">
    <text evidence="1">Removes C-terminal D-alanyl residues from sugar-peptide cell wall precursors.</text>
</comment>
<dbReference type="UniPathway" id="UPA00219"/>
<dbReference type="InterPro" id="IPR001967">
    <property type="entry name" value="Peptidase_S11_N"/>
</dbReference>
<evidence type="ECO:0000256" key="3">
    <source>
        <dbReference type="ARBA" id="ARBA00007164"/>
    </source>
</evidence>
<evidence type="ECO:0000256" key="5">
    <source>
        <dbReference type="ARBA" id="ARBA00022645"/>
    </source>
</evidence>
<evidence type="ECO:0000256" key="16">
    <source>
        <dbReference type="SAM" id="SignalP"/>
    </source>
</evidence>
<feature type="binding site" evidence="14">
    <location>
        <position position="223"/>
    </location>
    <ligand>
        <name>substrate</name>
    </ligand>
</feature>
<evidence type="ECO:0000256" key="11">
    <source>
        <dbReference type="ARBA" id="ARBA00023316"/>
    </source>
</evidence>
<dbReference type="AlphaFoldDB" id="A0A4Q6XDA8"/>
<dbReference type="SMART" id="SM00936">
    <property type="entry name" value="PBP5_C"/>
    <property type="match status" value="1"/>
</dbReference>
<keyword evidence="5 18" id="KW-0121">Carboxypeptidase</keyword>
<comment type="pathway">
    <text evidence="2">Cell wall biogenesis; peptidoglycan biosynthesis.</text>
</comment>
<feature type="active site" description="Acyl-ester intermediate" evidence="13">
    <location>
        <position position="58"/>
    </location>
</feature>
<evidence type="ECO:0000256" key="9">
    <source>
        <dbReference type="ARBA" id="ARBA00022960"/>
    </source>
</evidence>
<evidence type="ECO:0000256" key="8">
    <source>
        <dbReference type="ARBA" id="ARBA00022801"/>
    </source>
</evidence>
<feature type="active site" description="Proton acceptor" evidence="13">
    <location>
        <position position="61"/>
    </location>
</feature>
<dbReference type="SUPFAM" id="SSF69189">
    <property type="entry name" value="Penicillin-binding protein associated domain"/>
    <property type="match status" value="1"/>
</dbReference>
<organism evidence="18 19">
    <name type="scientific">Acinetobacter halotolerans</name>
    <dbReference type="NCBI Taxonomy" id="1752076"/>
    <lineage>
        <taxon>Bacteria</taxon>
        <taxon>Pseudomonadati</taxon>
        <taxon>Pseudomonadota</taxon>
        <taxon>Gammaproteobacteria</taxon>
        <taxon>Moraxellales</taxon>
        <taxon>Moraxellaceae</taxon>
        <taxon>Acinetobacter</taxon>
    </lineage>
</organism>
<evidence type="ECO:0000256" key="2">
    <source>
        <dbReference type="ARBA" id="ARBA00004752"/>
    </source>
</evidence>
<feature type="chain" id="PRO_5020777488" description="serine-type D-Ala-D-Ala carboxypeptidase" evidence="16">
    <location>
        <begin position="20"/>
        <end position="382"/>
    </location>
</feature>
<keyword evidence="8 18" id="KW-0378">Hydrolase</keyword>
<dbReference type="PANTHER" id="PTHR21581:SF6">
    <property type="entry name" value="TRAFFICKING PROTEIN PARTICLE COMPLEX SUBUNIT 12"/>
    <property type="match status" value="1"/>
</dbReference>
<evidence type="ECO:0000256" key="12">
    <source>
        <dbReference type="ARBA" id="ARBA00034000"/>
    </source>
</evidence>
<dbReference type="Pfam" id="PF07943">
    <property type="entry name" value="PBP5_C"/>
    <property type="match status" value="1"/>
</dbReference>
<dbReference type="Pfam" id="PF00768">
    <property type="entry name" value="Peptidase_S11"/>
    <property type="match status" value="1"/>
</dbReference>
<dbReference type="Gene3D" id="2.60.410.10">
    <property type="entry name" value="D-Ala-D-Ala carboxypeptidase, C-terminal domain"/>
    <property type="match status" value="1"/>
</dbReference>
<comment type="catalytic activity">
    <reaction evidence="12">
        <text>Preferential cleavage: (Ac)2-L-Lys-D-Ala-|-D-Ala. Also transpeptidation of peptidyl-alanyl moieties that are N-acyl substituents of D-alanine.</text>
        <dbReference type="EC" id="3.4.16.4"/>
    </reaction>
</comment>
<keyword evidence="6" id="KW-0645">Protease</keyword>
<dbReference type="GO" id="GO:0071555">
    <property type="term" value="P:cell wall organization"/>
    <property type="evidence" value="ECO:0007669"/>
    <property type="project" value="UniProtKB-KW"/>
</dbReference>
<dbReference type="RefSeq" id="WP_130161258.1">
    <property type="nucleotide sequence ID" value="NZ_SGIM01000002.1"/>
</dbReference>
<dbReference type="SUPFAM" id="SSF56601">
    <property type="entry name" value="beta-lactamase/transpeptidase-like"/>
    <property type="match status" value="1"/>
</dbReference>
<dbReference type="GO" id="GO:0009252">
    <property type="term" value="P:peptidoglycan biosynthetic process"/>
    <property type="evidence" value="ECO:0007669"/>
    <property type="project" value="UniProtKB-UniPathway"/>
</dbReference>
<dbReference type="InterPro" id="IPR015956">
    <property type="entry name" value="Peniciliin-bd_prot_C_sf"/>
</dbReference>
<evidence type="ECO:0000256" key="13">
    <source>
        <dbReference type="PIRSR" id="PIRSR618044-1"/>
    </source>
</evidence>
<evidence type="ECO:0000313" key="19">
    <source>
        <dbReference type="Proteomes" id="UP000292110"/>
    </source>
</evidence>
<proteinExistence type="inferred from homology"/>
<evidence type="ECO:0000256" key="14">
    <source>
        <dbReference type="PIRSR" id="PIRSR618044-2"/>
    </source>
</evidence>
<comment type="caution">
    <text evidence="18">The sequence shown here is derived from an EMBL/GenBank/DDBJ whole genome shotgun (WGS) entry which is preliminary data.</text>
</comment>
<evidence type="ECO:0000256" key="15">
    <source>
        <dbReference type="RuleBase" id="RU004016"/>
    </source>
</evidence>
<gene>
    <name evidence="18" type="primary">dacC</name>
    <name evidence="18" type="ORF">EXE30_03775</name>
</gene>
<reference evidence="18 19" key="1">
    <citation type="submission" date="2019-02" db="EMBL/GenBank/DDBJ databases">
        <title>The draft genome of Acinetobacter halotolerans strain JCM 31009.</title>
        <authorList>
            <person name="Qin J."/>
            <person name="Feng Y."/>
            <person name="Nemec A."/>
            <person name="Zong Z."/>
        </authorList>
    </citation>
    <scope>NUCLEOTIDE SEQUENCE [LARGE SCALE GENOMIC DNA]</scope>
    <source>
        <strain evidence="18 19">JCM 31009</strain>
    </source>
</reference>
<evidence type="ECO:0000256" key="10">
    <source>
        <dbReference type="ARBA" id="ARBA00022984"/>
    </source>
</evidence>
<evidence type="ECO:0000313" key="18">
    <source>
        <dbReference type="EMBL" id="RZF55934.1"/>
    </source>
</evidence>
<evidence type="ECO:0000256" key="6">
    <source>
        <dbReference type="ARBA" id="ARBA00022670"/>
    </source>
</evidence>
<dbReference type="EMBL" id="SGIM01000002">
    <property type="protein sequence ID" value="RZF55934.1"/>
    <property type="molecule type" value="Genomic_DNA"/>
</dbReference>
<keyword evidence="10" id="KW-0573">Peptidoglycan synthesis</keyword>
<accession>A0A4Q6XDA8</accession>
<keyword evidence="11" id="KW-0961">Cell wall biogenesis/degradation</keyword>
<sequence>MTRKSAIAALLLLPSFSYAATVLSAPPELNNKSYVLMDYETGQILAAKNENEKLAPASMTKMMTSFIIEQKLLQGKLTEEEQVRMNESAWCRGSSAESCMYVPLNGSATVLEMLRGIIVQSGNDASKAMAEHIAGNEGTFAHMMNQEAKRLGMTNTNFINSTGMPAEGHYSTAKDMAILAQHIIKDSSKYYPIYSEKEFTFNGIKQGNRNALLYTDPSVDGLKTGHTNEAGFCLTTSSKRGPMRLISVIFGTPSMNERANQTRALLSWGFANFETANVQPANQAIAKAKVWFGKEDDVQIGLAENFNVTMPKGQADKIKTQLVVQPQLNAPLAQGQVIGKLVASLDGKVIAEKPLVALKPIEEAGFFARMIDHIKLFFGNLF</sequence>